<dbReference type="Proteomes" id="UP000681720">
    <property type="component" value="Unassembled WGS sequence"/>
</dbReference>
<dbReference type="Proteomes" id="UP000681967">
    <property type="component" value="Unassembled WGS sequence"/>
</dbReference>
<organism evidence="2 4">
    <name type="scientific">Rotaria magnacalcarata</name>
    <dbReference type="NCBI Taxonomy" id="392030"/>
    <lineage>
        <taxon>Eukaryota</taxon>
        <taxon>Metazoa</taxon>
        <taxon>Spiralia</taxon>
        <taxon>Gnathifera</taxon>
        <taxon>Rotifera</taxon>
        <taxon>Eurotatoria</taxon>
        <taxon>Bdelloidea</taxon>
        <taxon>Philodinida</taxon>
        <taxon>Philodinidae</taxon>
        <taxon>Rotaria</taxon>
    </lineage>
</organism>
<dbReference type="EMBL" id="CAJOBH010026025">
    <property type="protein sequence ID" value="CAF4250012.1"/>
    <property type="molecule type" value="Genomic_DNA"/>
</dbReference>
<protein>
    <submittedName>
        <fullName evidence="2">Uncharacterized protein</fullName>
    </submittedName>
</protein>
<feature type="non-terminal residue" evidence="2">
    <location>
        <position position="75"/>
    </location>
</feature>
<evidence type="ECO:0000313" key="1">
    <source>
        <dbReference type="EMBL" id="CAF4250012.1"/>
    </source>
</evidence>
<comment type="caution">
    <text evidence="2">The sequence shown here is derived from an EMBL/GenBank/DDBJ whole genome shotgun (WGS) entry which is preliminary data.</text>
</comment>
<feature type="non-terminal residue" evidence="2">
    <location>
        <position position="1"/>
    </location>
</feature>
<accession>A0A8S2UXT6</accession>
<reference evidence="2" key="1">
    <citation type="submission" date="2021-02" db="EMBL/GenBank/DDBJ databases">
        <authorList>
            <person name="Nowell W R."/>
        </authorList>
    </citation>
    <scope>NUCLEOTIDE SEQUENCE</scope>
</reference>
<evidence type="ECO:0000313" key="2">
    <source>
        <dbReference type="EMBL" id="CAF4357020.1"/>
    </source>
</evidence>
<proteinExistence type="predicted"/>
<dbReference type="EMBL" id="CAJOBI010047837">
    <property type="protein sequence ID" value="CAF4357020.1"/>
    <property type="molecule type" value="Genomic_DNA"/>
</dbReference>
<dbReference type="EMBL" id="CAJOBJ010051370">
    <property type="protein sequence ID" value="CAF4375506.1"/>
    <property type="molecule type" value="Genomic_DNA"/>
</dbReference>
<dbReference type="AlphaFoldDB" id="A0A8S2UXT6"/>
<name>A0A8S2UXT6_9BILA</name>
<sequence length="75" mass="7972">EKTAPIIAPISRETLPIVEHKPASITTPSVLPSHVPIKSSITSTTFNENVEETLSAVNSLLMLNSNPSNISGDHP</sequence>
<evidence type="ECO:0000313" key="3">
    <source>
        <dbReference type="EMBL" id="CAF4375506.1"/>
    </source>
</evidence>
<dbReference type="Proteomes" id="UP000676336">
    <property type="component" value="Unassembled WGS sequence"/>
</dbReference>
<evidence type="ECO:0000313" key="4">
    <source>
        <dbReference type="Proteomes" id="UP000676336"/>
    </source>
</evidence>
<gene>
    <name evidence="1" type="ORF">BYL167_LOCUS25509</name>
    <name evidence="3" type="ORF">GIL414_LOCUS29043</name>
    <name evidence="2" type="ORF">SMN809_LOCUS28517</name>
</gene>